<dbReference type="EMBL" id="DUTF01000398">
    <property type="protein sequence ID" value="HHY28747.1"/>
    <property type="molecule type" value="Genomic_DNA"/>
</dbReference>
<reference evidence="2 3" key="1">
    <citation type="journal article" date="2020" name="Biotechnol. Biofuels">
        <title>New insights from the biogas microbiome by comprehensive genome-resolved metagenomics of nearly 1600 species originating from multiple anaerobic digesters.</title>
        <authorList>
            <person name="Campanaro S."/>
            <person name="Treu L."/>
            <person name="Rodriguez-R L.M."/>
            <person name="Kovalovszki A."/>
            <person name="Ziels R.M."/>
            <person name="Maus I."/>
            <person name="Zhu X."/>
            <person name="Kougias P.G."/>
            <person name="Basile A."/>
            <person name="Luo G."/>
            <person name="Schluter A."/>
            <person name="Konstantinidis K.T."/>
            <person name="Angelidaki I."/>
        </authorList>
    </citation>
    <scope>NUCLEOTIDE SEQUENCE [LARGE SCALE GENOMIC DNA]</scope>
    <source>
        <strain evidence="2">AS05jafATM_4</strain>
    </source>
</reference>
<sequence length="375" mass="42076">MIRRKPWVFLLVILLSQLALSVLLGATVTYGAGYSKAPEGLIVWEKDLSGMTKEEAYEVLMGVIPKTVVYNQEVYPLELEQTYQDLKDYLAGQYIISTGNIITDAFEYLRRMSITLPFPERLNQEEIFAQLRNIALEIDQPGKQASAYYENGKVVLEEGSLGVRLNIDKSWEQLQQSNGTVAVPLITEVIEVHPTTAELEKIKDPLGDYTTYFDSFFYERVTNVRLAAKAINGLILPPGGEFSFNDVVGKREPERGYLPALIYMGNKVVTDDGGGICQDSTTLYQAIKQAKLEVVERHSHSMPVSYVPLGQDATVAYGVLDFRFRNNTQGYLLINAVTGGNWIRVRIFGMADSEHPMLNEPDGYPVKPGEWLNDK</sequence>
<evidence type="ECO:0000313" key="2">
    <source>
        <dbReference type="EMBL" id="HHY28747.1"/>
    </source>
</evidence>
<dbReference type="Proteomes" id="UP000553059">
    <property type="component" value="Unassembled WGS sequence"/>
</dbReference>
<name>A0A7C7D8B4_9FIRM</name>
<dbReference type="AlphaFoldDB" id="A0A7C7D8B4"/>
<evidence type="ECO:0000313" key="3">
    <source>
        <dbReference type="Proteomes" id="UP000553059"/>
    </source>
</evidence>
<dbReference type="InterPro" id="IPR022029">
    <property type="entry name" value="YoaR-like_PG-bd"/>
</dbReference>
<comment type="caution">
    <text evidence="2">The sequence shown here is derived from an EMBL/GenBank/DDBJ whole genome shotgun (WGS) entry which is preliminary data.</text>
</comment>
<dbReference type="Pfam" id="PF04294">
    <property type="entry name" value="VanW"/>
    <property type="match status" value="1"/>
</dbReference>
<dbReference type="InterPro" id="IPR052913">
    <property type="entry name" value="Glycopeptide_resist_protein"/>
</dbReference>
<dbReference type="PANTHER" id="PTHR35788:SF1">
    <property type="entry name" value="EXPORTED PROTEIN"/>
    <property type="match status" value="1"/>
</dbReference>
<proteinExistence type="predicted"/>
<dbReference type="InterPro" id="IPR007391">
    <property type="entry name" value="Vancomycin_resist_VanW"/>
</dbReference>
<evidence type="ECO:0000259" key="1">
    <source>
        <dbReference type="Pfam" id="PF12229"/>
    </source>
</evidence>
<dbReference type="Pfam" id="PF12229">
    <property type="entry name" value="PG_binding_4"/>
    <property type="match status" value="1"/>
</dbReference>
<organism evidence="2 3">
    <name type="scientific">Desulfitobacterium dehalogenans</name>
    <dbReference type="NCBI Taxonomy" id="36854"/>
    <lineage>
        <taxon>Bacteria</taxon>
        <taxon>Bacillati</taxon>
        <taxon>Bacillota</taxon>
        <taxon>Clostridia</taxon>
        <taxon>Eubacteriales</taxon>
        <taxon>Desulfitobacteriaceae</taxon>
        <taxon>Desulfitobacterium</taxon>
    </lineage>
</organism>
<accession>A0A7C7D8B4</accession>
<dbReference type="PANTHER" id="PTHR35788">
    <property type="entry name" value="EXPORTED PROTEIN-RELATED"/>
    <property type="match status" value="1"/>
</dbReference>
<gene>
    <name evidence="2" type="ORF">GX523_18775</name>
</gene>
<protein>
    <recommendedName>
        <fullName evidence="1">YoaR-like putative peptidoglycan binding domain-containing protein</fullName>
    </recommendedName>
</protein>
<feature type="domain" description="YoaR-like putative peptidoglycan binding" evidence="1">
    <location>
        <begin position="119"/>
        <end position="176"/>
    </location>
</feature>